<accession>A0ABU3EFT3</accession>
<dbReference type="SUPFAM" id="SSF53335">
    <property type="entry name" value="S-adenosyl-L-methionine-dependent methyltransferases"/>
    <property type="match status" value="1"/>
</dbReference>
<dbReference type="InterPro" id="IPR029063">
    <property type="entry name" value="SAM-dependent_MTases_sf"/>
</dbReference>
<dbReference type="EMBL" id="JAVRQI010000007">
    <property type="protein sequence ID" value="MDT1062300.1"/>
    <property type="molecule type" value="Genomic_DNA"/>
</dbReference>
<gene>
    <name evidence="1" type="ORF">RM190_10545</name>
</gene>
<comment type="caution">
    <text evidence="1">The sequence shown here is derived from an EMBL/GenBank/DDBJ whole genome shotgun (WGS) entry which is preliminary data.</text>
</comment>
<evidence type="ECO:0000313" key="2">
    <source>
        <dbReference type="Proteomes" id="UP001251085"/>
    </source>
</evidence>
<keyword evidence="2" id="KW-1185">Reference proteome</keyword>
<reference evidence="2" key="1">
    <citation type="submission" date="2023-07" db="EMBL/GenBank/DDBJ databases">
        <title>Characterization of two Paracoccaceae strains isolated from Phycosphere and proposal of Xinfangfangia lacusdiani sp. nov.</title>
        <authorList>
            <person name="Deng Y."/>
            <person name="Zhang Y.Q."/>
        </authorList>
    </citation>
    <scope>NUCLEOTIDE SEQUENCE [LARGE SCALE GENOMIC DNA]</scope>
    <source>
        <strain evidence="2">CPCC 101403</strain>
    </source>
</reference>
<dbReference type="Gene3D" id="3.40.50.150">
    <property type="entry name" value="Vaccinia Virus protein VP39"/>
    <property type="match status" value="1"/>
</dbReference>
<evidence type="ECO:0000313" key="1">
    <source>
        <dbReference type="EMBL" id="MDT1062300.1"/>
    </source>
</evidence>
<name>A0ABU3EFT3_9RHOB</name>
<dbReference type="Proteomes" id="UP001251085">
    <property type="component" value="Unassembled WGS sequence"/>
</dbReference>
<organism evidence="1 2">
    <name type="scientific">Paracoccus broussonetiae</name>
    <dbReference type="NCBI Taxonomy" id="3075834"/>
    <lineage>
        <taxon>Bacteria</taxon>
        <taxon>Pseudomonadati</taxon>
        <taxon>Pseudomonadota</taxon>
        <taxon>Alphaproteobacteria</taxon>
        <taxon>Rhodobacterales</taxon>
        <taxon>Paracoccaceae</taxon>
        <taxon>Paracoccus</taxon>
    </lineage>
</organism>
<evidence type="ECO:0008006" key="3">
    <source>
        <dbReference type="Google" id="ProtNLM"/>
    </source>
</evidence>
<dbReference type="RefSeq" id="WP_311759397.1">
    <property type="nucleotide sequence ID" value="NZ_JAVRQI010000007.1"/>
</dbReference>
<protein>
    <recommendedName>
        <fullName evidence="3">Class I SAM-dependent methyltransferase</fullName>
    </recommendedName>
</protein>
<proteinExistence type="predicted"/>
<sequence>MNLQLRHGQSGQRVENGHEVMAFSTRPHAQLLAQGFTRGHYSSVLQVGCTADGTAAQLAGRADRYLVIDDAPRAIERERARLICRPQARARQASIPGQWPRREFDLILLSDIIARLGRGELRLLAQRCAESLSDCCELVIFCDLTDGQRSQRLAAAEEIGNALGQLRQIQLTRHASAPGYLHQTILARHVAPSRRETFEAA</sequence>